<dbReference type="RefSeq" id="WP_163697732.1">
    <property type="nucleotide sequence ID" value="NZ_QXHD01000004.1"/>
</dbReference>
<dbReference type="AlphaFoldDB" id="A0A6M0RJ74"/>
<accession>A0A6M0RJ74</accession>
<feature type="compositionally biased region" description="Polar residues" evidence="1">
    <location>
        <begin position="79"/>
        <end position="89"/>
    </location>
</feature>
<feature type="region of interest" description="Disordered" evidence="1">
    <location>
        <begin position="72"/>
        <end position="91"/>
    </location>
</feature>
<name>A0A6M0RJ74_9CYAN</name>
<organism evidence="2 3">
    <name type="scientific">Adonisia turfae CCMR0081</name>
    <dbReference type="NCBI Taxonomy" id="2292702"/>
    <lineage>
        <taxon>Bacteria</taxon>
        <taxon>Bacillati</taxon>
        <taxon>Cyanobacteriota</taxon>
        <taxon>Adonisia</taxon>
        <taxon>Adonisia turfae</taxon>
    </lineage>
</organism>
<proteinExistence type="predicted"/>
<evidence type="ECO:0000313" key="3">
    <source>
        <dbReference type="Proteomes" id="UP000481033"/>
    </source>
</evidence>
<dbReference type="Proteomes" id="UP000481033">
    <property type="component" value="Unassembled WGS sequence"/>
</dbReference>
<protein>
    <submittedName>
        <fullName evidence="2">Uncharacterized protein</fullName>
    </submittedName>
</protein>
<sequence length="150" mass="16952">MTHARESLETFLGEPGPDSRLSDRTVVGQIFPEIETYRQRGYSLSAIHSALVRGGDLSCTVTTFRTYYYQERHQRSDEQSLPEQGSTTDLAVPMTEPLPLQEAEEQILTDTSDSKSLLTISDTELKAQQALAKRMFAQRRAELGITRREN</sequence>
<evidence type="ECO:0000313" key="2">
    <source>
        <dbReference type="EMBL" id="NEZ55832.1"/>
    </source>
</evidence>
<dbReference type="EMBL" id="QXHD01000004">
    <property type="protein sequence ID" value="NEZ55832.1"/>
    <property type="molecule type" value="Genomic_DNA"/>
</dbReference>
<gene>
    <name evidence="2" type="ORF">DXZ20_09130</name>
</gene>
<evidence type="ECO:0000256" key="1">
    <source>
        <dbReference type="SAM" id="MobiDB-lite"/>
    </source>
</evidence>
<keyword evidence="3" id="KW-1185">Reference proteome</keyword>
<feature type="region of interest" description="Disordered" evidence="1">
    <location>
        <begin position="1"/>
        <end position="20"/>
    </location>
</feature>
<reference evidence="2 3" key="1">
    <citation type="journal article" date="2020" name="Microb. Ecol.">
        <title>Ecogenomics of the Marine Benthic Filamentous Cyanobacterium Adonisia.</title>
        <authorList>
            <person name="Walter J.M."/>
            <person name="Coutinho F.H."/>
            <person name="Leomil L."/>
            <person name="Hargreaves P.I."/>
            <person name="Campeao M.E."/>
            <person name="Vieira V.V."/>
            <person name="Silva B.S."/>
            <person name="Fistarol G.O."/>
            <person name="Salomon P.S."/>
            <person name="Sawabe T."/>
            <person name="Mino S."/>
            <person name="Hosokawa M."/>
            <person name="Miyashita H."/>
            <person name="Maruyama F."/>
            <person name="van Verk M.C."/>
            <person name="Dutilh B.E."/>
            <person name="Thompson C.C."/>
            <person name="Thompson F.L."/>
        </authorList>
    </citation>
    <scope>NUCLEOTIDE SEQUENCE [LARGE SCALE GENOMIC DNA]</scope>
    <source>
        <strain evidence="2 3">CCMR0081</strain>
    </source>
</reference>
<comment type="caution">
    <text evidence="2">The sequence shown here is derived from an EMBL/GenBank/DDBJ whole genome shotgun (WGS) entry which is preliminary data.</text>
</comment>